<feature type="compositionally biased region" description="Basic and acidic residues" evidence="6">
    <location>
        <begin position="674"/>
        <end position="687"/>
    </location>
</feature>
<reference evidence="10" key="1">
    <citation type="journal article" date="2020" name="Stud. Mycol.">
        <title>101 Dothideomycetes genomes: a test case for predicting lifestyles and emergence of pathogens.</title>
        <authorList>
            <person name="Haridas S."/>
            <person name="Albert R."/>
            <person name="Binder M."/>
            <person name="Bloem J."/>
            <person name="Labutti K."/>
            <person name="Salamov A."/>
            <person name="Andreopoulos B."/>
            <person name="Baker S."/>
            <person name="Barry K."/>
            <person name="Bills G."/>
            <person name="Bluhm B."/>
            <person name="Cannon C."/>
            <person name="Castanera R."/>
            <person name="Culley D."/>
            <person name="Daum C."/>
            <person name="Ezra D."/>
            <person name="Gonzalez J."/>
            <person name="Henrissat B."/>
            <person name="Kuo A."/>
            <person name="Liang C."/>
            <person name="Lipzen A."/>
            <person name="Lutzoni F."/>
            <person name="Magnuson J."/>
            <person name="Mondo S."/>
            <person name="Nolan M."/>
            <person name="Ohm R."/>
            <person name="Pangilinan J."/>
            <person name="Park H.-J."/>
            <person name="Ramirez L."/>
            <person name="Alfaro M."/>
            <person name="Sun H."/>
            <person name="Tritt A."/>
            <person name="Yoshinaga Y."/>
            <person name="Zwiers L.-H."/>
            <person name="Turgeon B."/>
            <person name="Goodwin S."/>
            <person name="Spatafora J."/>
            <person name="Crous P."/>
            <person name="Grigoriev I."/>
        </authorList>
    </citation>
    <scope>NUCLEOTIDE SEQUENCE</scope>
    <source>
        <strain evidence="10">ATCC 74209</strain>
    </source>
</reference>
<accession>A0A9P4JNN6</accession>
<comment type="caution">
    <text evidence="10">The sequence shown here is derived from an EMBL/GenBank/DDBJ whole genome shotgun (WGS) entry which is preliminary data.</text>
</comment>
<dbReference type="PROSITE" id="PS50075">
    <property type="entry name" value="CARRIER"/>
    <property type="match status" value="2"/>
</dbReference>
<dbReference type="SUPFAM" id="SSF55048">
    <property type="entry name" value="Probable ACP-binding domain of malonyl-CoA ACP transacylase"/>
    <property type="match status" value="1"/>
</dbReference>
<keyword evidence="1" id="KW-0596">Phosphopantetheine</keyword>
<dbReference type="SMART" id="SM00823">
    <property type="entry name" value="PKS_PP"/>
    <property type="match status" value="2"/>
</dbReference>
<dbReference type="GO" id="GO:0031177">
    <property type="term" value="F:phosphopantetheine binding"/>
    <property type="evidence" value="ECO:0007669"/>
    <property type="project" value="InterPro"/>
</dbReference>
<dbReference type="Pfam" id="PF00975">
    <property type="entry name" value="Thioesterase"/>
    <property type="match status" value="1"/>
</dbReference>
<dbReference type="OrthoDB" id="329835at2759"/>
<feature type="active site" description="Proton donor; for dehydratase activity" evidence="5">
    <location>
        <position position="911"/>
    </location>
</feature>
<dbReference type="InterPro" id="IPR016035">
    <property type="entry name" value="Acyl_Trfase/lysoPLipase"/>
</dbReference>
<feature type="compositionally biased region" description="Low complexity" evidence="6">
    <location>
        <begin position="1034"/>
        <end position="1046"/>
    </location>
</feature>
<dbReference type="SUPFAM" id="SSF53901">
    <property type="entry name" value="Thiolase-like"/>
    <property type="match status" value="1"/>
</dbReference>
<dbReference type="Pfam" id="PF21089">
    <property type="entry name" value="PKS_DH_N"/>
    <property type="match status" value="1"/>
</dbReference>
<name>A0A9P4JNN6_9PLEO</name>
<evidence type="ECO:0000259" key="9">
    <source>
        <dbReference type="PROSITE" id="PS52019"/>
    </source>
</evidence>
<feature type="compositionally biased region" description="Polar residues" evidence="6">
    <location>
        <begin position="1139"/>
        <end position="1165"/>
    </location>
</feature>
<dbReference type="Pfam" id="PF14765">
    <property type="entry name" value="PS-DH"/>
    <property type="match status" value="1"/>
</dbReference>
<protein>
    <recommendedName>
        <fullName evidence="12">Polyketide synthase</fullName>
    </recommendedName>
</protein>
<evidence type="ECO:0000313" key="10">
    <source>
        <dbReference type="EMBL" id="KAF2199798.1"/>
    </source>
</evidence>
<dbReference type="PANTHER" id="PTHR43775">
    <property type="entry name" value="FATTY ACID SYNTHASE"/>
    <property type="match status" value="1"/>
</dbReference>
<dbReference type="SUPFAM" id="SSF53474">
    <property type="entry name" value="alpha/beta-Hydrolases"/>
    <property type="match status" value="1"/>
</dbReference>
<keyword evidence="3" id="KW-0808">Transferase</keyword>
<dbReference type="InterPro" id="IPR014031">
    <property type="entry name" value="Ketoacyl_synth_C"/>
</dbReference>
<keyword evidence="2" id="KW-0597">Phosphoprotein</keyword>
<evidence type="ECO:0000256" key="6">
    <source>
        <dbReference type="SAM" id="MobiDB-lite"/>
    </source>
</evidence>
<dbReference type="InterPro" id="IPR014030">
    <property type="entry name" value="Ketoacyl_synth_N"/>
</dbReference>
<dbReference type="InterPro" id="IPR020806">
    <property type="entry name" value="PKS_PP-bd"/>
</dbReference>
<dbReference type="GO" id="GO:0006633">
    <property type="term" value="P:fatty acid biosynthetic process"/>
    <property type="evidence" value="ECO:0007669"/>
    <property type="project" value="TreeGrafter"/>
</dbReference>
<dbReference type="InterPro" id="IPR049551">
    <property type="entry name" value="PKS_DH_C"/>
</dbReference>
<evidence type="ECO:0000256" key="3">
    <source>
        <dbReference type="ARBA" id="ARBA00022679"/>
    </source>
</evidence>
<dbReference type="InterPro" id="IPR001031">
    <property type="entry name" value="Thioesterase"/>
</dbReference>
<dbReference type="PANTHER" id="PTHR43775:SF21">
    <property type="entry name" value="NON-REDUCING POLYKETIDE SYNTHASE AUSA-RELATED"/>
    <property type="match status" value="1"/>
</dbReference>
<dbReference type="SMART" id="SM00827">
    <property type="entry name" value="PKS_AT"/>
    <property type="match status" value="1"/>
</dbReference>
<feature type="active site" description="Proton acceptor; for dehydratase activity" evidence="5">
    <location>
        <position position="725"/>
    </location>
</feature>
<dbReference type="Pfam" id="PF00698">
    <property type="entry name" value="Acyl_transf_1"/>
    <property type="match status" value="1"/>
</dbReference>
<evidence type="ECO:0000259" key="7">
    <source>
        <dbReference type="PROSITE" id="PS50075"/>
    </source>
</evidence>
<feature type="domain" description="PKS/mFAS DH" evidence="9">
    <location>
        <begin position="696"/>
        <end position="997"/>
    </location>
</feature>
<dbReference type="InterPro" id="IPR016036">
    <property type="entry name" value="Malonyl_transacylase_ACP-bd"/>
</dbReference>
<dbReference type="Proteomes" id="UP000799536">
    <property type="component" value="Unassembled WGS sequence"/>
</dbReference>
<evidence type="ECO:0000256" key="2">
    <source>
        <dbReference type="ARBA" id="ARBA00022553"/>
    </source>
</evidence>
<evidence type="ECO:0000313" key="11">
    <source>
        <dbReference type="Proteomes" id="UP000799536"/>
    </source>
</evidence>
<dbReference type="GO" id="GO:0004312">
    <property type="term" value="F:fatty acid synthase activity"/>
    <property type="evidence" value="ECO:0007669"/>
    <property type="project" value="TreeGrafter"/>
</dbReference>
<dbReference type="Gene3D" id="1.10.1200.10">
    <property type="entry name" value="ACP-like"/>
    <property type="match status" value="2"/>
</dbReference>
<feature type="region of interest" description="Disordered" evidence="6">
    <location>
        <begin position="1011"/>
        <end position="1048"/>
    </location>
</feature>
<dbReference type="InterPro" id="IPR030918">
    <property type="entry name" value="PT_fungal_PKS"/>
</dbReference>
<feature type="domain" description="Ketosynthase family 3 (KS3)" evidence="8">
    <location>
        <begin position="1"/>
        <end position="219"/>
    </location>
</feature>
<feature type="domain" description="Carrier" evidence="7">
    <location>
        <begin position="1052"/>
        <end position="1127"/>
    </location>
</feature>
<dbReference type="InterPro" id="IPR001227">
    <property type="entry name" value="Ac_transferase_dom_sf"/>
</dbReference>
<dbReference type="InterPro" id="IPR009081">
    <property type="entry name" value="PP-bd_ACP"/>
</dbReference>
<dbReference type="PROSITE" id="PS52004">
    <property type="entry name" value="KS3_2"/>
    <property type="match status" value="1"/>
</dbReference>
<dbReference type="InterPro" id="IPR050091">
    <property type="entry name" value="PKS_NRPS_Biosynth_Enz"/>
</dbReference>
<dbReference type="GO" id="GO:0044550">
    <property type="term" value="P:secondary metabolite biosynthetic process"/>
    <property type="evidence" value="ECO:0007669"/>
    <property type="project" value="TreeGrafter"/>
</dbReference>
<feature type="domain" description="Carrier" evidence="7">
    <location>
        <begin position="1163"/>
        <end position="1240"/>
    </location>
</feature>
<dbReference type="EMBL" id="ML994055">
    <property type="protein sequence ID" value="KAF2199798.1"/>
    <property type="molecule type" value="Genomic_DNA"/>
</dbReference>
<evidence type="ECO:0000256" key="5">
    <source>
        <dbReference type="PROSITE-ProRule" id="PRU01363"/>
    </source>
</evidence>
<dbReference type="Gene3D" id="3.40.366.10">
    <property type="entry name" value="Malonyl-Coenzyme A Acyl Carrier Protein, domain 2"/>
    <property type="match status" value="1"/>
</dbReference>
<dbReference type="Gene3D" id="3.10.129.110">
    <property type="entry name" value="Polyketide synthase dehydratase"/>
    <property type="match status" value="1"/>
</dbReference>
<feature type="region of interest" description="Disordered" evidence="6">
    <location>
        <begin position="673"/>
        <end position="692"/>
    </location>
</feature>
<dbReference type="Gene3D" id="3.40.47.10">
    <property type="match status" value="1"/>
</dbReference>
<gene>
    <name evidence="10" type="ORF">GQ43DRAFT_442160</name>
</gene>
<keyword evidence="11" id="KW-1185">Reference proteome</keyword>
<dbReference type="PROSITE" id="PS00012">
    <property type="entry name" value="PHOSPHOPANTETHEINE"/>
    <property type="match status" value="2"/>
</dbReference>
<sequence>MCIGLGRAHFLSPTGQCKSFDASADGYCRSEGCGIFVLKRLKDALAENDRVYGIIRGISVNHCGNASSITHPHVETQQKLFKSVLTKAQIDPSSIGVVEAHGTGTQAGDAVEIASIESVFGTSDRDVYITSIKANIGHLEAASGAASLAKVLLMLKNKRIPQQPALKQINPRLAAVMSKNMQITTDGADWKQDPNGQPRRAMINNFGAAGSNAAMIVEEHFLNVSGISQVTSRSVYPFRVSARTSKAVMSLCSQYLLSLRASGTHTHLRDVCYTAIARRRQYEHHFTVVCKGLDDLIRKLQEPTITQKQSKHKPIVFVFSGQGGAYHGMGRELLATSPTFRESVDACEQLLRDMGFPSVRRMLLGTCNSEEARDTYMSQTSIFVLQYALAKLWSSFGVEPHCIIGHSLGEYAVMVIAGVLSLADGLRLVATRATLIKELCPRDRTGMLACTLGTKEALRIVSDHHESCPDLQIACQNTTEDSVIAGPMEQLQAFAEVCKGEGRRCKLLDVPFGFHSSALDPILNEFEKVTAAATYSSPNVRVGSTVCGEFLPSHGIDSQYFIRQTRSTVRFAQLLQTIAEDEELVSACFIEIGPSPMTLPMIRRSLNTPGDYEYLGSLSGKEDAWETLSSSLTQLDSEYCAVNWRRVFDGSGARVMDVPSYPLEQTELYVQYREPAKEKPDETKRGESPGTGLLSRRLCGIEKDDTHDITFETNVETLGPYIKGHLVGGVALCPASIYHEMAVEAVTFGRVIEDNVPVITDLTFEGPLVYSDADARIVRLRMDQQPNVHSRKSTSFRFSSYSPKHSDQIKTHCSGHLTLEYTGNVKKHFARKIAMIKRQLSHLESRRDVSDIFHTKILYETIFPRVVLYAPSYRTIQQLTVTDTGLEGHGIFQLPPAAIREGCVLSPTFFDTLLHGAGFIANSRSDSSEAYICVKVETSKILFNEIDQKAKYSIYCSLLDCIENTLVADSYAVAADGTLVAAVEGIHFKKLNLRSFQSHLSLQQMAVNPPKLRPHSVSSSTVCSEDDDEEEISDSASSISTPSVSSKTDISAQGRGLVVRTISEVCGVHPDSCQSSRSLNELGVDSLMSIEICSSLKRHLPGLDMDGSTLMELNTIGKLSEHIEKITDRDQCPKIMSPDQRQTTSRQISPKRTTQAGSLQRNNSRFPEYKQVESRLKEVCGISHASLRPDSTLGSLGLDSLLSLEVRESFKKEFAIDIAAEQLHSDLTVHELFKTVTKSATPALKPGPRQCSPSNVKTQSAKLLLLQKGDKGSVPLVLFHDGSGSFAAYSKLDEVPFPVYGVANPSLGASKAWAPSIEGMAEEYADAIRSKIGGPVIVGGWSFGGILAFEVAQRLGKHVKGVVLIDSPSPIDHAPLPDAVIDYVLQDLDPKSKRTLGVQFRSHAAILSKYNPQQDRSGAKFALLPSQETINTTKLCGVGYPWLEHGSAQAEAILEWESLIRNEVRILPIPGNHFEPFRGENVHTTTEMLIDAYEYVMRS</sequence>
<dbReference type="InterPro" id="IPR020841">
    <property type="entry name" value="PKS_Beta-ketoAc_synthase_dom"/>
</dbReference>
<evidence type="ECO:0000256" key="4">
    <source>
        <dbReference type="ARBA" id="ARBA00023268"/>
    </source>
</evidence>
<evidence type="ECO:0008006" key="12">
    <source>
        <dbReference type="Google" id="ProtNLM"/>
    </source>
</evidence>
<evidence type="ECO:0000259" key="8">
    <source>
        <dbReference type="PROSITE" id="PS52004"/>
    </source>
</evidence>
<feature type="compositionally biased region" description="Acidic residues" evidence="6">
    <location>
        <begin position="1024"/>
        <end position="1033"/>
    </location>
</feature>
<dbReference type="CDD" id="cd00833">
    <property type="entry name" value="PKS"/>
    <property type="match status" value="1"/>
</dbReference>
<feature type="region of interest" description="C-terminal hotdog fold" evidence="5">
    <location>
        <begin position="850"/>
        <end position="997"/>
    </location>
</feature>
<dbReference type="InterPro" id="IPR029058">
    <property type="entry name" value="AB_hydrolase_fold"/>
</dbReference>
<evidence type="ECO:0000256" key="1">
    <source>
        <dbReference type="ARBA" id="ARBA00022450"/>
    </source>
</evidence>
<proteinExistence type="predicted"/>
<feature type="region of interest" description="N-terminal hotdog fold" evidence="5">
    <location>
        <begin position="696"/>
        <end position="824"/>
    </location>
</feature>
<dbReference type="SMART" id="SM00825">
    <property type="entry name" value="PKS_KS"/>
    <property type="match status" value="1"/>
</dbReference>
<dbReference type="SUPFAM" id="SSF52151">
    <property type="entry name" value="FabD/lysophospholipase-like"/>
    <property type="match status" value="1"/>
</dbReference>
<dbReference type="Pfam" id="PF00550">
    <property type="entry name" value="PP-binding"/>
    <property type="match status" value="2"/>
</dbReference>
<dbReference type="PROSITE" id="PS52019">
    <property type="entry name" value="PKS_MFAS_DH"/>
    <property type="match status" value="1"/>
</dbReference>
<dbReference type="Pfam" id="PF22621">
    <property type="entry name" value="CurL-like_PKS_C"/>
    <property type="match status" value="1"/>
</dbReference>
<dbReference type="InterPro" id="IPR014043">
    <property type="entry name" value="Acyl_transferase_dom"/>
</dbReference>
<dbReference type="Gene3D" id="3.40.50.1820">
    <property type="entry name" value="alpha/beta hydrolase"/>
    <property type="match status" value="1"/>
</dbReference>
<dbReference type="Pfam" id="PF00109">
    <property type="entry name" value="ketoacyl-synt"/>
    <property type="match status" value="1"/>
</dbReference>
<dbReference type="Gene3D" id="3.30.70.3290">
    <property type="match status" value="1"/>
</dbReference>
<keyword evidence="4" id="KW-0511">Multifunctional enzyme</keyword>
<dbReference type="Pfam" id="PF02801">
    <property type="entry name" value="Ketoacyl-synt_C"/>
    <property type="match status" value="1"/>
</dbReference>
<dbReference type="NCBIfam" id="TIGR04532">
    <property type="entry name" value="PT_fungal_PKS"/>
    <property type="match status" value="1"/>
</dbReference>
<dbReference type="InterPro" id="IPR049552">
    <property type="entry name" value="PKS_DH_N"/>
</dbReference>
<dbReference type="InterPro" id="IPR016039">
    <property type="entry name" value="Thiolase-like"/>
</dbReference>
<dbReference type="InterPro" id="IPR049900">
    <property type="entry name" value="PKS_mFAS_DH"/>
</dbReference>
<feature type="region of interest" description="Disordered" evidence="6">
    <location>
        <begin position="1135"/>
        <end position="1167"/>
    </location>
</feature>
<organism evidence="10 11">
    <name type="scientific">Delitschia confertaspora ATCC 74209</name>
    <dbReference type="NCBI Taxonomy" id="1513339"/>
    <lineage>
        <taxon>Eukaryota</taxon>
        <taxon>Fungi</taxon>
        <taxon>Dikarya</taxon>
        <taxon>Ascomycota</taxon>
        <taxon>Pezizomycotina</taxon>
        <taxon>Dothideomycetes</taxon>
        <taxon>Pleosporomycetidae</taxon>
        <taxon>Pleosporales</taxon>
        <taxon>Delitschiaceae</taxon>
        <taxon>Delitschia</taxon>
    </lineage>
</organism>
<dbReference type="SUPFAM" id="SSF47336">
    <property type="entry name" value="ACP-like"/>
    <property type="match status" value="2"/>
</dbReference>
<dbReference type="InterPro" id="IPR006162">
    <property type="entry name" value="Ppantetheine_attach_site"/>
</dbReference>
<dbReference type="InterPro" id="IPR036736">
    <property type="entry name" value="ACP-like_sf"/>
</dbReference>
<dbReference type="InterPro" id="IPR042104">
    <property type="entry name" value="PKS_dehydratase_sf"/>
</dbReference>